<feature type="domain" description="Endonuclease/exonuclease/phosphatase" evidence="2">
    <location>
        <begin position="554"/>
        <end position="829"/>
    </location>
</feature>
<name>A0A916YTW9_9BACT</name>
<evidence type="ECO:0000259" key="3">
    <source>
        <dbReference type="Pfam" id="PF18942"/>
    </source>
</evidence>
<dbReference type="Pfam" id="PF03372">
    <property type="entry name" value="Exo_endo_phos"/>
    <property type="match status" value="1"/>
</dbReference>
<reference evidence="5" key="2">
    <citation type="submission" date="2020-09" db="EMBL/GenBank/DDBJ databases">
        <authorList>
            <person name="Sun Q."/>
            <person name="Zhou Y."/>
        </authorList>
    </citation>
    <scope>NUCLEOTIDE SEQUENCE</scope>
    <source>
        <strain evidence="5">CGMCC 1.15958</strain>
    </source>
</reference>
<accession>A0A916YTW9</accession>
<evidence type="ECO:0000256" key="1">
    <source>
        <dbReference type="SAM" id="SignalP"/>
    </source>
</evidence>
<sequence>MLKTLLTVSLAFISTTLLAQLFNEDFKYSTGASLTANGWVAHSGAGTNAIKVVDGLAYSGLTTTGGAASLTTSGEDINRNFPAVKDGNVYVAFLANFSAVQDAGDYFLHLGPTTLSTIFRGKVFAKKSGTGFQVGVTKAGNTPNYATTVYELNKTYLFVLKYTLKSGSSTDDEVVLYVNPTITEKEPATPISITPAAESDTDSDIGTIALRQGTAANAPTVKIDGILVATKWEELFVKNDSPSITIIKAPKQITSATVVDSLVFSGSNLTGNLFEVVGNGLEFSTKKDFSTSTTGLIAYTIDKSGVVDNGKVYLRIAKTQASSITTNLVFRLDQKVLQSNPAVAIELIVNPPANEIQAISKVKTLAEQTSVKIAGRVTSAGEINNLVYIQDATGGIPIGGVSATIAVGDSVQVFGKLSNISKQLYLQSSEFTKIGTTSKVLTPKTITTGQLAANEGNLILVKDVSFADKKFVFLPNTNYTIAEGTANATVRVWEGTDIDGRTKPQATFTISGVVGRFNDGYQIYPRSQADIPGTGKPQGAVLSISVDRTFDVAAWNINWYGNTANGPSDEALQQANVLQVLDSLKSDLYFLEEVSNPTAFKNLVAKMKGYEGVCSSAISAGGVADDAQRVCFIYRTDIVKSVSTRPLLTGATNLPNYPSDPARFWASGRLPFLMVADVTVDGVKQRLHIVGIHARANTGGTTGTEADRELQYRQRKYDVEVLKDSLDAQFPKENIIIAGDFNDDVDETVSVISSTKESSYKKYIDDAERWQALTKALSDDGYRSYVSQENVIDHILISNELKTSYLSSSVGVALPFTFLKNYTSTTSDHLPVFARFQFIAPPTATEPALGINARVFPNPTADVIDLDLDETLSKQLLDVSLSNSQGFMIFKGNGTWDSIKQQLNSDLSKRSAGVYFLKIADKQRRVSVFKIVKQ</sequence>
<feature type="chain" id="PRO_5037525035" description="T9SS type A sorting domain-containing protein" evidence="1">
    <location>
        <begin position="20"/>
        <end position="934"/>
    </location>
</feature>
<feature type="signal peptide" evidence="1">
    <location>
        <begin position="1"/>
        <end position="19"/>
    </location>
</feature>
<dbReference type="GO" id="GO:0003824">
    <property type="term" value="F:catalytic activity"/>
    <property type="evidence" value="ECO:0007669"/>
    <property type="project" value="InterPro"/>
</dbReference>
<reference evidence="5" key="1">
    <citation type="journal article" date="2014" name="Int. J. Syst. Evol. Microbiol.">
        <title>Complete genome sequence of Corynebacterium casei LMG S-19264T (=DSM 44701T), isolated from a smear-ripened cheese.</title>
        <authorList>
            <consortium name="US DOE Joint Genome Institute (JGI-PGF)"/>
            <person name="Walter F."/>
            <person name="Albersmeier A."/>
            <person name="Kalinowski J."/>
            <person name="Ruckert C."/>
        </authorList>
    </citation>
    <scope>NUCLEOTIDE SEQUENCE</scope>
    <source>
        <strain evidence="5">CGMCC 1.15958</strain>
    </source>
</reference>
<feature type="domain" description="Secretion system C-terminal sorting" evidence="4">
    <location>
        <begin position="855"/>
        <end position="927"/>
    </location>
</feature>
<proteinExistence type="predicted"/>
<dbReference type="NCBIfam" id="TIGR04183">
    <property type="entry name" value="Por_Secre_tail"/>
    <property type="match status" value="1"/>
</dbReference>
<dbReference type="Proteomes" id="UP000609064">
    <property type="component" value="Unassembled WGS sequence"/>
</dbReference>
<dbReference type="Pfam" id="PF18942">
    <property type="entry name" value="DUF5689"/>
    <property type="match status" value="1"/>
</dbReference>
<dbReference type="EMBL" id="BMKK01000005">
    <property type="protein sequence ID" value="GGD60759.1"/>
    <property type="molecule type" value="Genomic_DNA"/>
</dbReference>
<organism evidence="5 6">
    <name type="scientific">Emticicia aquatilis</name>
    <dbReference type="NCBI Taxonomy" id="1537369"/>
    <lineage>
        <taxon>Bacteria</taxon>
        <taxon>Pseudomonadati</taxon>
        <taxon>Bacteroidota</taxon>
        <taxon>Cytophagia</taxon>
        <taxon>Cytophagales</taxon>
        <taxon>Leadbetterellaceae</taxon>
        <taxon>Emticicia</taxon>
    </lineage>
</organism>
<gene>
    <name evidence="5" type="ORF">GCM10011514_25920</name>
</gene>
<evidence type="ECO:0008006" key="7">
    <source>
        <dbReference type="Google" id="ProtNLM"/>
    </source>
</evidence>
<dbReference type="InterPro" id="IPR005135">
    <property type="entry name" value="Endo/exonuclease/phosphatase"/>
</dbReference>
<dbReference type="RefSeq" id="WP_188766528.1">
    <property type="nucleotide sequence ID" value="NZ_BMKK01000005.1"/>
</dbReference>
<feature type="domain" description="DUF5689" evidence="3">
    <location>
        <begin position="363"/>
        <end position="531"/>
    </location>
</feature>
<keyword evidence="6" id="KW-1185">Reference proteome</keyword>
<dbReference type="Gene3D" id="3.60.10.10">
    <property type="entry name" value="Endonuclease/exonuclease/phosphatase"/>
    <property type="match status" value="1"/>
</dbReference>
<dbReference type="Pfam" id="PF18962">
    <property type="entry name" value="Por_Secre_tail"/>
    <property type="match status" value="1"/>
</dbReference>
<comment type="caution">
    <text evidence="5">The sequence shown here is derived from an EMBL/GenBank/DDBJ whole genome shotgun (WGS) entry which is preliminary data.</text>
</comment>
<evidence type="ECO:0000259" key="4">
    <source>
        <dbReference type="Pfam" id="PF18962"/>
    </source>
</evidence>
<evidence type="ECO:0000259" key="2">
    <source>
        <dbReference type="Pfam" id="PF03372"/>
    </source>
</evidence>
<evidence type="ECO:0000313" key="6">
    <source>
        <dbReference type="Proteomes" id="UP000609064"/>
    </source>
</evidence>
<protein>
    <recommendedName>
        <fullName evidence="7">T9SS type A sorting domain-containing protein</fullName>
    </recommendedName>
</protein>
<dbReference type="InterPro" id="IPR036691">
    <property type="entry name" value="Endo/exonu/phosph_ase_sf"/>
</dbReference>
<dbReference type="SUPFAM" id="SSF56219">
    <property type="entry name" value="DNase I-like"/>
    <property type="match status" value="1"/>
</dbReference>
<dbReference type="InterPro" id="IPR026444">
    <property type="entry name" value="Secre_tail"/>
</dbReference>
<keyword evidence="1" id="KW-0732">Signal</keyword>
<evidence type="ECO:0000313" key="5">
    <source>
        <dbReference type="EMBL" id="GGD60759.1"/>
    </source>
</evidence>
<dbReference type="InterPro" id="IPR043744">
    <property type="entry name" value="DUF5689"/>
</dbReference>
<dbReference type="AlphaFoldDB" id="A0A916YTW9"/>